<keyword evidence="6" id="KW-1185">Reference proteome</keyword>
<evidence type="ECO:0000256" key="2">
    <source>
        <dbReference type="ARBA" id="ARBA00023054"/>
    </source>
</evidence>
<evidence type="ECO:0000259" key="4">
    <source>
        <dbReference type="Pfam" id="PF25990"/>
    </source>
</evidence>
<protein>
    <submittedName>
        <fullName evidence="5">HlyD family efflux transporter periplasmic adaptor subunit</fullName>
    </submittedName>
</protein>
<evidence type="ECO:0000256" key="1">
    <source>
        <dbReference type="ARBA" id="ARBA00004196"/>
    </source>
</evidence>
<dbReference type="EMBL" id="CP118605">
    <property type="protein sequence ID" value="WGL16313.1"/>
    <property type="molecule type" value="Genomic_DNA"/>
</dbReference>
<feature type="domain" description="CzcB-like C-terminal circularly permuted SH3-like" evidence="3">
    <location>
        <begin position="358"/>
        <end position="398"/>
    </location>
</feature>
<dbReference type="PANTHER" id="PTHR32347:SF23">
    <property type="entry name" value="BLL5650 PROTEIN"/>
    <property type="match status" value="1"/>
</dbReference>
<feature type="domain" description="YknX-like beta-barrel" evidence="4">
    <location>
        <begin position="259"/>
        <end position="337"/>
    </location>
</feature>
<sequence>MTRQTRGHKPPCALLQLFALCGVLLSACTEAPQEQLLYRVEPRSEAALVSAQGELEAAVSTAIVAPVSGPPKFIAWLAPEFSRVRKGEVIVRFGGEQMRTERRWTEDDLALSQEDLREKRGAVTTEQSAVLKDMQQVSAEKQFAEKFATDDQRLKSRLEILDDQLDTRFLGAKLEFLDWQRKRFSETAEREIDVLAVQETKHTEKLARLDEGLSALEITAPHDGLLTYEANWRGEKPQPGKQVWPGHKVANLPDVHTMQARLYVSDRDARGLSKGQPVTLRLTTMPDHQFAASVKSVSPAPSNIEKGNPQKFYEIVAELEQQQPELYKLGRAVRAQIQVRPAEPRIEIPLQSLFQDDRGTFVYRYQNTQFERQPVTTGAATPDHIEILHGLAKGDRVALFPVTPAQVPDSNGSTP</sequence>
<dbReference type="Gene3D" id="2.40.30.170">
    <property type="match status" value="1"/>
</dbReference>
<dbReference type="InterPro" id="IPR050465">
    <property type="entry name" value="UPF0194_transport"/>
</dbReference>
<evidence type="ECO:0000259" key="3">
    <source>
        <dbReference type="Pfam" id="PF25975"/>
    </source>
</evidence>
<dbReference type="PANTHER" id="PTHR32347">
    <property type="entry name" value="EFFLUX SYSTEM COMPONENT YKNX-RELATED"/>
    <property type="match status" value="1"/>
</dbReference>
<evidence type="ECO:0000313" key="5">
    <source>
        <dbReference type="EMBL" id="WGL16313.1"/>
    </source>
</evidence>
<reference evidence="5 6" key="1">
    <citation type="submission" date="2023-02" db="EMBL/GenBank/DDBJ databases">
        <title>Description and genomic characterization of Microbulbifer bruguierae sp. nov., isolated from the sediment of mangrove plant Bruguiera sexangula.</title>
        <authorList>
            <person name="Long M."/>
        </authorList>
    </citation>
    <scope>NUCLEOTIDE SEQUENCE [LARGE SCALE GENOMIC DNA]</scope>
    <source>
        <strain evidence="5 6">H12</strain>
    </source>
</reference>
<gene>
    <name evidence="5" type="ORF">PVT68_16280</name>
</gene>
<dbReference type="InterPro" id="IPR058649">
    <property type="entry name" value="CzcB_C"/>
</dbReference>
<dbReference type="Gene3D" id="2.40.420.20">
    <property type="match status" value="1"/>
</dbReference>
<evidence type="ECO:0000313" key="6">
    <source>
        <dbReference type="Proteomes" id="UP001236500"/>
    </source>
</evidence>
<accession>A0ABY8NBM2</accession>
<proteinExistence type="predicted"/>
<dbReference type="Proteomes" id="UP001236500">
    <property type="component" value="Chromosome"/>
</dbReference>
<keyword evidence="2" id="KW-0175">Coiled coil</keyword>
<organism evidence="5 6">
    <name type="scientific">Microbulbifer bruguierae</name>
    <dbReference type="NCBI Taxonomy" id="3029061"/>
    <lineage>
        <taxon>Bacteria</taxon>
        <taxon>Pseudomonadati</taxon>
        <taxon>Pseudomonadota</taxon>
        <taxon>Gammaproteobacteria</taxon>
        <taxon>Cellvibrionales</taxon>
        <taxon>Microbulbiferaceae</taxon>
        <taxon>Microbulbifer</taxon>
    </lineage>
</organism>
<dbReference type="Pfam" id="PF25990">
    <property type="entry name" value="Beta-barrel_YknX"/>
    <property type="match status" value="1"/>
</dbReference>
<dbReference type="Pfam" id="PF25975">
    <property type="entry name" value="CzcB_C"/>
    <property type="match status" value="1"/>
</dbReference>
<comment type="subcellular location">
    <subcellularLocation>
        <location evidence="1">Cell envelope</location>
    </subcellularLocation>
</comment>
<dbReference type="PROSITE" id="PS51257">
    <property type="entry name" value="PROKAR_LIPOPROTEIN"/>
    <property type="match status" value="1"/>
</dbReference>
<name>A0ABY8NBM2_9GAMM</name>
<dbReference type="InterPro" id="IPR058636">
    <property type="entry name" value="Beta-barrel_YknX"/>
</dbReference>
<dbReference type="RefSeq" id="WP_280319914.1">
    <property type="nucleotide sequence ID" value="NZ_CP118605.1"/>
</dbReference>